<dbReference type="SUPFAM" id="SSF88659">
    <property type="entry name" value="Sigma3 and sigma4 domains of RNA polymerase sigma factors"/>
    <property type="match status" value="1"/>
</dbReference>
<dbReference type="Gene3D" id="1.10.10.10">
    <property type="entry name" value="Winged helix-like DNA-binding domain superfamily/Winged helix DNA-binding domain"/>
    <property type="match status" value="1"/>
</dbReference>
<name>E7FV73_ERYRH</name>
<dbReference type="Proteomes" id="UP000003028">
    <property type="component" value="Unassembled WGS sequence"/>
</dbReference>
<dbReference type="InterPro" id="IPR054831">
    <property type="entry name" value="UPF0122_fam_protein"/>
</dbReference>
<gene>
    <name evidence="4" type="primary">ylxM</name>
    <name evidence="4" type="ORF">HMPREF0357_10463</name>
</gene>
<comment type="similarity">
    <text evidence="1 3">Belongs to the UPF0122 family.</text>
</comment>
<keyword evidence="5" id="KW-1185">Reference proteome</keyword>
<evidence type="ECO:0000256" key="1">
    <source>
        <dbReference type="ARBA" id="ARBA00008720"/>
    </source>
</evidence>
<comment type="caution">
    <text evidence="4">The sequence shown here is derived from an EMBL/GenBank/DDBJ whole genome shotgun (WGS) entry which is preliminary data.</text>
</comment>
<dbReference type="Pfam" id="PF04297">
    <property type="entry name" value="UPF0122"/>
    <property type="match status" value="1"/>
</dbReference>
<dbReference type="PANTHER" id="PTHR40083:SF1">
    <property type="entry name" value="UPF0122 PROTEIN YLXM"/>
    <property type="match status" value="1"/>
</dbReference>
<accession>E7FV73</accession>
<comment type="function">
    <text evidence="2 3">Might take part in the signal recognition particle (SRP) pathway. This is inferred from the conservation of its genetic proximity to ftsY/ffh. May be a regulatory protein.</text>
</comment>
<dbReference type="EMBL" id="ACLK02000001">
    <property type="protein sequence ID" value="EFY09668.1"/>
    <property type="molecule type" value="Genomic_DNA"/>
</dbReference>
<dbReference type="AlphaFoldDB" id="E7FV73"/>
<protein>
    <recommendedName>
        <fullName evidence="3">UPF0122 protein HMPREF0357_10463</fullName>
    </recommendedName>
</protein>
<dbReference type="NCBIfam" id="NF045758">
    <property type="entry name" value="YlxM"/>
    <property type="match status" value="1"/>
</dbReference>
<dbReference type="InterPro" id="IPR013324">
    <property type="entry name" value="RNA_pol_sigma_r3/r4-like"/>
</dbReference>
<dbReference type="STRING" id="1648.A2I91_04900"/>
<dbReference type="InterPro" id="IPR007394">
    <property type="entry name" value="UPF0122"/>
</dbReference>
<organism evidence="4 5">
    <name type="scientific">Erysipelothrix rhusiopathiae ATCC 19414</name>
    <dbReference type="NCBI Taxonomy" id="525280"/>
    <lineage>
        <taxon>Bacteria</taxon>
        <taxon>Bacillati</taxon>
        <taxon>Bacillota</taxon>
        <taxon>Erysipelotrichia</taxon>
        <taxon>Erysipelotrichales</taxon>
        <taxon>Erysipelotrichaceae</taxon>
        <taxon>Erysipelothrix</taxon>
    </lineage>
</organism>
<dbReference type="PANTHER" id="PTHR40083">
    <property type="entry name" value="UPF0122 PROTEIN CBO2450/CLC_2298"/>
    <property type="match status" value="1"/>
</dbReference>
<sequence length="108" mass="12775">MIIMSVEKAVELNRLFDYYESLLTEKQIQVFQYYYQDDLSYQEIADILNISRSAVYDNLNRTTRLLEEYEQKLGVATSYQKLFDKLYALGDGEVNKILDDFNRGGNYE</sequence>
<dbReference type="HAMAP" id="MF_00245">
    <property type="entry name" value="UPF0122"/>
    <property type="match status" value="1"/>
</dbReference>
<reference evidence="4" key="1">
    <citation type="submission" date="2011-01" db="EMBL/GenBank/DDBJ databases">
        <authorList>
            <person name="Muzny D."/>
            <person name="Qin X."/>
            <person name="Buhay C."/>
            <person name="Dugan-Rocha S."/>
            <person name="Ding Y."/>
            <person name="Chen G."/>
            <person name="Hawes A."/>
            <person name="Holder M."/>
            <person name="Jhangiani S."/>
            <person name="Johnson A."/>
            <person name="Khan Z."/>
            <person name="Li Z."/>
            <person name="Liu W."/>
            <person name="Liu X."/>
            <person name="Perez L."/>
            <person name="Shen H."/>
            <person name="Wang Q."/>
            <person name="Watt J."/>
            <person name="Xi L."/>
            <person name="Xin Y."/>
            <person name="Zhou J."/>
            <person name="Deng J."/>
            <person name="Jiang H."/>
            <person name="Liu Y."/>
            <person name="Qu J."/>
            <person name="Song X.-Z."/>
            <person name="Zhang L."/>
            <person name="Villasana D."/>
            <person name="Johnson A."/>
            <person name="Liu J."/>
            <person name="Liyanage D."/>
            <person name="Lorensuhewa L."/>
            <person name="Robinson T."/>
            <person name="Song A."/>
            <person name="Song B.-B."/>
            <person name="Dinh H."/>
            <person name="Thornton R."/>
            <person name="Coyle M."/>
            <person name="Francisco L."/>
            <person name="Jackson L."/>
            <person name="Javaid M."/>
            <person name="Korchina V."/>
            <person name="Kovar C."/>
            <person name="Mata R."/>
            <person name="Mathew T."/>
            <person name="Ngo R."/>
            <person name="Nguyen L."/>
            <person name="Nguyen N."/>
            <person name="Okwuonu G."/>
            <person name="Ongeri F."/>
            <person name="Pham C."/>
            <person name="Simmons D."/>
            <person name="Wilczek-Boney K."/>
            <person name="Hale W."/>
            <person name="Jakkamsetti A."/>
            <person name="Pham P."/>
            <person name="Ruth R."/>
            <person name="San Lucas F."/>
            <person name="Warren J."/>
            <person name="Zhang J."/>
            <person name="Zhao Z."/>
            <person name="Zhou C."/>
            <person name="Zhu D."/>
            <person name="Lee S."/>
            <person name="Bess C."/>
            <person name="Blankenburg K."/>
            <person name="Forbes L."/>
            <person name="Fu Q."/>
            <person name="Gubbala S."/>
            <person name="Hirani K."/>
            <person name="Jayaseelan J.C."/>
            <person name="Lara F."/>
            <person name="Munidasa M."/>
            <person name="Palculict T."/>
            <person name="Patil S."/>
            <person name="Pu L.-L."/>
            <person name="Saada N."/>
            <person name="Tang L."/>
            <person name="Weissenberger G."/>
            <person name="Zhu Y."/>
            <person name="Hemphill L."/>
            <person name="Shang Y."/>
            <person name="Youmans B."/>
            <person name="Ayvaz T."/>
            <person name="Ross M."/>
            <person name="Santibanez J."/>
            <person name="Aqrawi P."/>
            <person name="Gross S."/>
            <person name="Joshi V."/>
            <person name="Fowler G."/>
            <person name="Nazareth L."/>
            <person name="Reid J."/>
            <person name="Worley K."/>
            <person name="Petrosino J."/>
            <person name="Highlander S."/>
            <person name="Gibbs R."/>
        </authorList>
    </citation>
    <scope>NUCLEOTIDE SEQUENCE [LARGE SCALE GENOMIC DNA]</scope>
    <source>
        <strain evidence="4">ATCC 19414</strain>
    </source>
</reference>
<evidence type="ECO:0000313" key="4">
    <source>
        <dbReference type="EMBL" id="EFY09668.1"/>
    </source>
</evidence>
<evidence type="ECO:0000256" key="2">
    <source>
        <dbReference type="ARBA" id="ARBA00024764"/>
    </source>
</evidence>
<dbReference type="InterPro" id="IPR036388">
    <property type="entry name" value="WH-like_DNA-bd_sf"/>
</dbReference>
<evidence type="ECO:0000313" key="5">
    <source>
        <dbReference type="Proteomes" id="UP000003028"/>
    </source>
</evidence>
<proteinExistence type="inferred from homology"/>
<evidence type="ECO:0000256" key="3">
    <source>
        <dbReference type="HAMAP-Rule" id="MF_00245"/>
    </source>
</evidence>